<gene>
    <name evidence="3" type="ORF">K505DRAFT_418052</name>
</gene>
<feature type="region of interest" description="Disordered" evidence="1">
    <location>
        <begin position="17"/>
        <end position="62"/>
    </location>
</feature>
<feature type="chain" id="PRO_5025486005" description="EGF-like domain-containing protein" evidence="2">
    <location>
        <begin position="20"/>
        <end position="281"/>
    </location>
</feature>
<evidence type="ECO:0000313" key="3">
    <source>
        <dbReference type="EMBL" id="KAF2793057.1"/>
    </source>
</evidence>
<feature type="compositionally biased region" description="Polar residues" evidence="1">
    <location>
        <begin position="35"/>
        <end position="55"/>
    </location>
</feature>
<name>A0A6A6XBF5_9PLEO</name>
<dbReference type="EMBL" id="MU001944">
    <property type="protein sequence ID" value="KAF2793057.1"/>
    <property type="molecule type" value="Genomic_DNA"/>
</dbReference>
<organism evidence="3 4">
    <name type="scientific">Melanomma pulvis-pyrius CBS 109.77</name>
    <dbReference type="NCBI Taxonomy" id="1314802"/>
    <lineage>
        <taxon>Eukaryota</taxon>
        <taxon>Fungi</taxon>
        <taxon>Dikarya</taxon>
        <taxon>Ascomycota</taxon>
        <taxon>Pezizomycotina</taxon>
        <taxon>Dothideomycetes</taxon>
        <taxon>Pleosporomycetidae</taxon>
        <taxon>Pleosporales</taxon>
        <taxon>Melanommataceae</taxon>
        <taxon>Melanomma</taxon>
    </lineage>
</organism>
<evidence type="ECO:0000256" key="1">
    <source>
        <dbReference type="SAM" id="MobiDB-lite"/>
    </source>
</evidence>
<feature type="signal peptide" evidence="2">
    <location>
        <begin position="1"/>
        <end position="19"/>
    </location>
</feature>
<dbReference type="AlphaFoldDB" id="A0A6A6XBF5"/>
<sequence>MKLLFSIIALLPLATSSSSQSHNPLEHRPQGEINAESTNPVQSLSHEASKRSSQIYPDYDSSGISPWNDNGRSETLDHITSWVNCPRRYLNCRKCPLDRRCRRPSVPKPTPKPTLPRPHIVPPVPGDPAALTGPQLAGWKNEDEDEGDKSGCELARCRGRLQGCGSGATCVRGYCACPSGLKGSSGSMGRGWDLPEAATVYVDAGVACDQSCEGPFCTEVGGLAGCFQDPVGQSNSMAGPQCHNAVDTTNTAGHGAIQIPGAGDGPDTFTGGAGGGAGEIV</sequence>
<keyword evidence="2" id="KW-0732">Signal</keyword>
<evidence type="ECO:0000313" key="4">
    <source>
        <dbReference type="Proteomes" id="UP000799757"/>
    </source>
</evidence>
<feature type="compositionally biased region" description="Gly residues" evidence="1">
    <location>
        <begin position="271"/>
        <end position="281"/>
    </location>
</feature>
<keyword evidence="4" id="KW-1185">Reference proteome</keyword>
<protein>
    <recommendedName>
        <fullName evidence="5">EGF-like domain-containing protein</fullName>
    </recommendedName>
</protein>
<dbReference type="Proteomes" id="UP000799757">
    <property type="component" value="Unassembled WGS sequence"/>
</dbReference>
<proteinExistence type="predicted"/>
<reference evidence="3" key="1">
    <citation type="journal article" date="2020" name="Stud. Mycol.">
        <title>101 Dothideomycetes genomes: a test case for predicting lifestyles and emergence of pathogens.</title>
        <authorList>
            <person name="Haridas S."/>
            <person name="Albert R."/>
            <person name="Binder M."/>
            <person name="Bloem J."/>
            <person name="Labutti K."/>
            <person name="Salamov A."/>
            <person name="Andreopoulos B."/>
            <person name="Baker S."/>
            <person name="Barry K."/>
            <person name="Bills G."/>
            <person name="Bluhm B."/>
            <person name="Cannon C."/>
            <person name="Castanera R."/>
            <person name="Culley D."/>
            <person name="Daum C."/>
            <person name="Ezra D."/>
            <person name="Gonzalez J."/>
            <person name="Henrissat B."/>
            <person name="Kuo A."/>
            <person name="Liang C."/>
            <person name="Lipzen A."/>
            <person name="Lutzoni F."/>
            <person name="Magnuson J."/>
            <person name="Mondo S."/>
            <person name="Nolan M."/>
            <person name="Ohm R."/>
            <person name="Pangilinan J."/>
            <person name="Park H.-J."/>
            <person name="Ramirez L."/>
            <person name="Alfaro M."/>
            <person name="Sun H."/>
            <person name="Tritt A."/>
            <person name="Yoshinaga Y."/>
            <person name="Zwiers L.-H."/>
            <person name="Turgeon B."/>
            <person name="Goodwin S."/>
            <person name="Spatafora J."/>
            <person name="Crous P."/>
            <person name="Grigoriev I."/>
        </authorList>
    </citation>
    <scope>NUCLEOTIDE SEQUENCE</scope>
    <source>
        <strain evidence="3">CBS 109.77</strain>
    </source>
</reference>
<feature type="region of interest" description="Disordered" evidence="1">
    <location>
        <begin position="260"/>
        <end position="281"/>
    </location>
</feature>
<accession>A0A6A6XBF5</accession>
<dbReference type="OrthoDB" id="3783900at2759"/>
<evidence type="ECO:0000256" key="2">
    <source>
        <dbReference type="SAM" id="SignalP"/>
    </source>
</evidence>
<evidence type="ECO:0008006" key="5">
    <source>
        <dbReference type="Google" id="ProtNLM"/>
    </source>
</evidence>